<dbReference type="Pfam" id="PF03401">
    <property type="entry name" value="TctC"/>
    <property type="match status" value="1"/>
</dbReference>
<feature type="chain" id="PRO_5046744419" evidence="2">
    <location>
        <begin position="21"/>
        <end position="325"/>
    </location>
</feature>
<dbReference type="InterPro" id="IPR042100">
    <property type="entry name" value="Bug_dom1"/>
</dbReference>
<dbReference type="PANTHER" id="PTHR42928:SF5">
    <property type="entry name" value="BLR1237 PROTEIN"/>
    <property type="match status" value="1"/>
</dbReference>
<comment type="caution">
    <text evidence="3">The sequence shown here is derived from an EMBL/GenBank/DDBJ whole genome shotgun (WGS) entry which is preliminary data.</text>
</comment>
<evidence type="ECO:0000313" key="4">
    <source>
        <dbReference type="Proteomes" id="UP001529369"/>
    </source>
</evidence>
<dbReference type="Proteomes" id="UP001529369">
    <property type="component" value="Unassembled WGS sequence"/>
</dbReference>
<dbReference type="Gene3D" id="3.40.190.10">
    <property type="entry name" value="Periplasmic binding protein-like II"/>
    <property type="match status" value="1"/>
</dbReference>
<gene>
    <name evidence="3" type="ORF">QWZ14_23090</name>
</gene>
<protein>
    <submittedName>
        <fullName evidence="3">Tripartite tricarboxylate transporter substrate binding protein</fullName>
    </submittedName>
</protein>
<reference evidence="4" key="1">
    <citation type="journal article" date="2019" name="Int. J. Syst. Evol. Microbiol.">
        <title>The Global Catalogue of Microorganisms (GCM) 10K type strain sequencing project: providing services to taxonomists for standard genome sequencing and annotation.</title>
        <authorList>
            <consortium name="The Broad Institute Genomics Platform"/>
            <consortium name="The Broad Institute Genome Sequencing Center for Infectious Disease"/>
            <person name="Wu L."/>
            <person name="Ma J."/>
        </authorList>
    </citation>
    <scope>NUCLEOTIDE SEQUENCE [LARGE SCALE GENOMIC DNA]</scope>
    <source>
        <strain evidence="4">CECT 7131</strain>
    </source>
</reference>
<accession>A0ABT8AC64</accession>
<keyword evidence="4" id="KW-1185">Reference proteome</keyword>
<evidence type="ECO:0000313" key="3">
    <source>
        <dbReference type="EMBL" id="MDN3567275.1"/>
    </source>
</evidence>
<dbReference type="SUPFAM" id="SSF53850">
    <property type="entry name" value="Periplasmic binding protein-like II"/>
    <property type="match status" value="1"/>
</dbReference>
<keyword evidence="2" id="KW-0732">Signal</keyword>
<comment type="similarity">
    <text evidence="1">Belongs to the UPF0065 (bug) family.</text>
</comment>
<dbReference type="RefSeq" id="WP_290319296.1">
    <property type="nucleotide sequence ID" value="NZ_JAUFPN010000191.1"/>
</dbReference>
<dbReference type="PANTHER" id="PTHR42928">
    <property type="entry name" value="TRICARBOXYLATE-BINDING PROTEIN"/>
    <property type="match status" value="1"/>
</dbReference>
<proteinExistence type="inferred from homology"/>
<evidence type="ECO:0000256" key="2">
    <source>
        <dbReference type="SAM" id="SignalP"/>
    </source>
</evidence>
<evidence type="ECO:0000256" key="1">
    <source>
        <dbReference type="ARBA" id="ARBA00006987"/>
    </source>
</evidence>
<name>A0ABT8AC64_9PROT</name>
<feature type="signal peptide" evidence="2">
    <location>
        <begin position="1"/>
        <end position="20"/>
    </location>
</feature>
<dbReference type="PIRSF" id="PIRSF017082">
    <property type="entry name" value="YflP"/>
    <property type="match status" value="1"/>
</dbReference>
<sequence length="325" mass="34433">MHRRHLLAAAAVLPAGIARAQPAAAAWPNQPVRLVVPFAAGGPTDIPARLFAEEVGKLLPQRVIVENRTGAGVVVGSEVVAQAPKDGHTLLYSTIAHSVMRALFPRLPFDPITDFQPVALLGVIPMVLLVNKDLPARSLPELVALLRANPGRYDYGSSGIGGAVHLATELLLKRAGDLKANHIPYRGSAAGMPDLLSGRLAMFMDVAAGGLTYAQRGDARALGISAAARLPQAPDIPTFAEGGVANAESYTWHMIFAPAGTPAPVIQAVNAAFNRAAAEESVQRRLGDLTMTLRHDTTPETATRWLADETAKWETIIRDAGIRVD</sequence>
<organism evidence="3 4">
    <name type="scientific">Paeniroseomonas aquatica</name>
    <dbReference type="NCBI Taxonomy" id="373043"/>
    <lineage>
        <taxon>Bacteria</taxon>
        <taxon>Pseudomonadati</taxon>
        <taxon>Pseudomonadota</taxon>
        <taxon>Alphaproteobacteria</taxon>
        <taxon>Acetobacterales</taxon>
        <taxon>Acetobacteraceae</taxon>
        <taxon>Paeniroseomonas</taxon>
    </lineage>
</organism>
<dbReference type="InterPro" id="IPR005064">
    <property type="entry name" value="BUG"/>
</dbReference>
<dbReference type="CDD" id="cd13578">
    <property type="entry name" value="PBP2_Bug27"/>
    <property type="match status" value="1"/>
</dbReference>
<dbReference type="Gene3D" id="3.40.190.150">
    <property type="entry name" value="Bordetella uptake gene, domain 1"/>
    <property type="match status" value="1"/>
</dbReference>
<dbReference type="EMBL" id="JAUFPN010000191">
    <property type="protein sequence ID" value="MDN3567275.1"/>
    <property type="molecule type" value="Genomic_DNA"/>
</dbReference>